<keyword evidence="1" id="KW-0812">Transmembrane</keyword>
<protein>
    <submittedName>
        <fullName evidence="2">Uncharacterized protein</fullName>
    </submittedName>
</protein>
<evidence type="ECO:0000256" key="1">
    <source>
        <dbReference type="SAM" id="Phobius"/>
    </source>
</evidence>
<dbReference type="EMBL" id="BARV01044315">
    <property type="protein sequence ID" value="GAI70861.1"/>
    <property type="molecule type" value="Genomic_DNA"/>
</dbReference>
<comment type="caution">
    <text evidence="2">The sequence shown here is derived from an EMBL/GenBank/DDBJ whole genome shotgun (WGS) entry which is preliminary data.</text>
</comment>
<organism evidence="2">
    <name type="scientific">marine sediment metagenome</name>
    <dbReference type="NCBI Taxonomy" id="412755"/>
    <lineage>
        <taxon>unclassified sequences</taxon>
        <taxon>metagenomes</taxon>
        <taxon>ecological metagenomes</taxon>
    </lineage>
</organism>
<sequence length="88" mass="9758">MPLVLQIPIAEEDKFYGLIDIIEKKAFYWEEETLGATYKEAEIPENYKDIPTSVCSLIPFSIAGINCLGIVPSLILFLITTPLPLSVG</sequence>
<gene>
    <name evidence="2" type="ORF">S06H3_65662</name>
</gene>
<evidence type="ECO:0000313" key="2">
    <source>
        <dbReference type="EMBL" id="GAI70861.1"/>
    </source>
</evidence>
<feature type="non-terminal residue" evidence="2">
    <location>
        <position position="88"/>
    </location>
</feature>
<dbReference type="InterPro" id="IPR027417">
    <property type="entry name" value="P-loop_NTPase"/>
</dbReference>
<keyword evidence="1" id="KW-1133">Transmembrane helix</keyword>
<proteinExistence type="predicted"/>
<dbReference type="Gene3D" id="3.40.50.300">
    <property type="entry name" value="P-loop containing nucleotide triphosphate hydrolases"/>
    <property type="match status" value="1"/>
</dbReference>
<accession>X1RV91</accession>
<dbReference type="AlphaFoldDB" id="X1RV91"/>
<feature type="transmembrane region" description="Helical" evidence="1">
    <location>
        <begin position="57"/>
        <end position="79"/>
    </location>
</feature>
<keyword evidence="1" id="KW-0472">Membrane</keyword>
<reference evidence="2" key="1">
    <citation type="journal article" date="2014" name="Front. Microbiol.">
        <title>High frequency of phylogenetically diverse reductive dehalogenase-homologous genes in deep subseafloor sedimentary metagenomes.</title>
        <authorList>
            <person name="Kawai M."/>
            <person name="Futagami T."/>
            <person name="Toyoda A."/>
            <person name="Takaki Y."/>
            <person name="Nishi S."/>
            <person name="Hori S."/>
            <person name="Arai W."/>
            <person name="Tsubouchi T."/>
            <person name="Morono Y."/>
            <person name="Uchiyama I."/>
            <person name="Ito T."/>
            <person name="Fujiyama A."/>
            <person name="Inagaki F."/>
            <person name="Takami H."/>
        </authorList>
    </citation>
    <scope>NUCLEOTIDE SEQUENCE</scope>
    <source>
        <strain evidence="2">Expedition CK06-06</strain>
    </source>
</reference>
<name>X1RV91_9ZZZZ</name>